<comment type="caution">
    <text evidence="1">The sequence shown here is derived from an EMBL/GenBank/DDBJ whole genome shotgun (WGS) entry which is preliminary data.</text>
</comment>
<dbReference type="GO" id="GO:0070737">
    <property type="term" value="F:protein-glycine ligase activity, elongating"/>
    <property type="evidence" value="ECO:0007669"/>
    <property type="project" value="TreeGrafter"/>
</dbReference>
<dbReference type="PROSITE" id="PS51221">
    <property type="entry name" value="TTL"/>
    <property type="match status" value="1"/>
</dbReference>
<dbReference type="InterPro" id="IPR004344">
    <property type="entry name" value="TTL/TTLL_fam"/>
</dbReference>
<dbReference type="AlphaFoldDB" id="A0A267EB08"/>
<keyword evidence="2" id="KW-1185">Reference proteome</keyword>
<dbReference type="PANTHER" id="PTHR46810">
    <property type="entry name" value="INACTIVE POLYGLYCYLASE TTLL10"/>
    <property type="match status" value="1"/>
</dbReference>
<evidence type="ECO:0000313" key="2">
    <source>
        <dbReference type="Proteomes" id="UP000215902"/>
    </source>
</evidence>
<dbReference type="STRING" id="282301.A0A267EB08"/>
<dbReference type="InterPro" id="IPR027752">
    <property type="entry name" value="TTLL10"/>
</dbReference>
<dbReference type="PANTHER" id="PTHR46810:SF1">
    <property type="entry name" value="INACTIVE POLYGLYCYLASE TTLL10"/>
    <property type="match status" value="1"/>
</dbReference>
<name>A0A267EB08_9PLAT</name>
<accession>A0A267EB08</accession>
<evidence type="ECO:0000313" key="1">
    <source>
        <dbReference type="EMBL" id="PAA58057.1"/>
    </source>
</evidence>
<evidence type="ECO:0008006" key="3">
    <source>
        <dbReference type="Google" id="ProtNLM"/>
    </source>
</evidence>
<dbReference type="Gene3D" id="3.30.470.20">
    <property type="entry name" value="ATP-grasp fold, B domain"/>
    <property type="match status" value="1"/>
</dbReference>
<gene>
    <name evidence="1" type="ORF">BOX15_Mlig009569g2</name>
</gene>
<dbReference type="Proteomes" id="UP000215902">
    <property type="component" value="Unassembled WGS sequence"/>
</dbReference>
<sequence>MPPASQQTILFGRYDLLAKSDLFKRNYGTDFAGFSLQSRRPGILHAGVSPALLSKVFDALGFVRFDEEQQTDSDDFALARMTGTGRLNMLCLTSAKFGLSLSGPEFLVIRPYVHRMYFLCNKWELIKSMRQSEKRMRTSARIYLTGSGREFTHLEFTPPTINLNNCQLEQVLVEQSGVYLAKPACGRMGHQQQLVRIRPDCVQGDLLDFLRSSQFLEMNRSQVILQRYIERPLLVDKRKFDLRVYLLVVNARRYTVKGSKMSTGYFTFLHPGFLRLCTAPYNPDHPDLAVHLTNQSVQAKHTPDFGQLKEVTTWYPDELNEYLNRRHRLPRKDWARDELYPKVGAILGYVSAVFRPKLDDRTSSLSNSFRIMGVDFLVDEQLRVYLLEFNSHPSWSRQTSVLNQLKPSLWLEAACLTSETLLRFQRRLPVRDAELVTRHNFRLIYSSEEPLLARKNVAKMYV</sequence>
<protein>
    <recommendedName>
        <fullName evidence="3">Tubulin tyrosine ligase</fullName>
    </recommendedName>
</protein>
<proteinExistence type="predicted"/>
<dbReference type="EMBL" id="NIVC01002418">
    <property type="protein sequence ID" value="PAA58057.1"/>
    <property type="molecule type" value="Genomic_DNA"/>
</dbReference>
<dbReference type="Pfam" id="PF03133">
    <property type="entry name" value="TTL"/>
    <property type="match status" value="1"/>
</dbReference>
<dbReference type="OrthoDB" id="18862at2759"/>
<reference evidence="1 2" key="1">
    <citation type="submission" date="2017-06" db="EMBL/GenBank/DDBJ databases">
        <title>A platform for efficient transgenesis in Macrostomum lignano, a flatworm model organism for stem cell research.</title>
        <authorList>
            <person name="Berezikov E."/>
        </authorList>
    </citation>
    <scope>NUCLEOTIDE SEQUENCE [LARGE SCALE GENOMIC DNA]</scope>
    <source>
        <strain evidence="1">DV1</strain>
        <tissue evidence="1">Whole organism</tissue>
    </source>
</reference>
<organism evidence="1 2">
    <name type="scientific">Macrostomum lignano</name>
    <dbReference type="NCBI Taxonomy" id="282301"/>
    <lineage>
        <taxon>Eukaryota</taxon>
        <taxon>Metazoa</taxon>
        <taxon>Spiralia</taxon>
        <taxon>Lophotrochozoa</taxon>
        <taxon>Platyhelminthes</taxon>
        <taxon>Rhabditophora</taxon>
        <taxon>Macrostomorpha</taxon>
        <taxon>Macrostomida</taxon>
        <taxon>Macrostomidae</taxon>
        <taxon>Macrostomum</taxon>
    </lineage>
</organism>
<dbReference type="SUPFAM" id="SSF56059">
    <property type="entry name" value="Glutathione synthetase ATP-binding domain-like"/>
    <property type="match status" value="1"/>
</dbReference>